<feature type="region of interest" description="Disordered" evidence="1">
    <location>
        <begin position="1"/>
        <end position="29"/>
    </location>
</feature>
<organism evidence="2">
    <name type="scientific">Anguilla anguilla</name>
    <name type="common">European freshwater eel</name>
    <name type="synonym">Muraena anguilla</name>
    <dbReference type="NCBI Taxonomy" id="7936"/>
    <lineage>
        <taxon>Eukaryota</taxon>
        <taxon>Metazoa</taxon>
        <taxon>Chordata</taxon>
        <taxon>Craniata</taxon>
        <taxon>Vertebrata</taxon>
        <taxon>Euteleostomi</taxon>
        <taxon>Actinopterygii</taxon>
        <taxon>Neopterygii</taxon>
        <taxon>Teleostei</taxon>
        <taxon>Anguilliformes</taxon>
        <taxon>Anguillidae</taxon>
        <taxon>Anguilla</taxon>
    </lineage>
</organism>
<sequence>MRRQKPKEIKNFSQLSLREETNNGIYQGP</sequence>
<name>A0A0E9U698_ANGAN</name>
<reference evidence="2" key="2">
    <citation type="journal article" date="2015" name="Fish Shellfish Immunol.">
        <title>Early steps in the European eel (Anguilla anguilla)-Vibrio vulnificus interaction in the gills: Role of the RtxA13 toxin.</title>
        <authorList>
            <person name="Callol A."/>
            <person name="Pajuelo D."/>
            <person name="Ebbesson L."/>
            <person name="Teles M."/>
            <person name="MacKenzie S."/>
            <person name="Amaro C."/>
        </authorList>
    </citation>
    <scope>NUCLEOTIDE SEQUENCE</scope>
</reference>
<feature type="compositionally biased region" description="Polar residues" evidence="1">
    <location>
        <begin position="11"/>
        <end position="29"/>
    </location>
</feature>
<protein>
    <submittedName>
        <fullName evidence="2">Uncharacterized protein</fullName>
    </submittedName>
</protein>
<accession>A0A0E9U698</accession>
<dbReference type="AlphaFoldDB" id="A0A0E9U698"/>
<reference evidence="2" key="1">
    <citation type="submission" date="2014-11" db="EMBL/GenBank/DDBJ databases">
        <authorList>
            <person name="Amaro Gonzalez C."/>
        </authorList>
    </citation>
    <scope>NUCLEOTIDE SEQUENCE</scope>
</reference>
<evidence type="ECO:0000313" key="2">
    <source>
        <dbReference type="EMBL" id="JAH61346.1"/>
    </source>
</evidence>
<evidence type="ECO:0000256" key="1">
    <source>
        <dbReference type="SAM" id="MobiDB-lite"/>
    </source>
</evidence>
<dbReference type="EMBL" id="GBXM01047231">
    <property type="protein sequence ID" value="JAH61346.1"/>
    <property type="molecule type" value="Transcribed_RNA"/>
</dbReference>
<proteinExistence type="predicted"/>
<feature type="compositionally biased region" description="Basic and acidic residues" evidence="1">
    <location>
        <begin position="1"/>
        <end position="10"/>
    </location>
</feature>